<reference evidence="2" key="2">
    <citation type="submission" date="2025-08" db="UniProtKB">
        <authorList>
            <consortium name="RefSeq"/>
        </authorList>
    </citation>
    <scope>IDENTIFICATION</scope>
    <source>
        <tissue evidence="2">Leaf</tissue>
    </source>
</reference>
<protein>
    <submittedName>
        <fullName evidence="2">Uncharacterized protein LOC142173376</fullName>
    </submittedName>
</protein>
<gene>
    <name evidence="2" type="primary">LOC142173376</name>
</gene>
<dbReference type="RefSeq" id="XP_075095056.1">
    <property type="nucleotide sequence ID" value="XM_075238955.1"/>
</dbReference>
<evidence type="ECO:0000313" key="1">
    <source>
        <dbReference type="Proteomes" id="UP000790787"/>
    </source>
</evidence>
<name>A0AC58TCV6_TOBAC</name>
<keyword evidence="1" id="KW-1185">Reference proteome</keyword>
<proteinExistence type="predicted"/>
<evidence type="ECO:0000313" key="2">
    <source>
        <dbReference type="RefSeq" id="XP_075095056.1"/>
    </source>
</evidence>
<organism evidence="1 2">
    <name type="scientific">Nicotiana tabacum</name>
    <name type="common">Common tobacco</name>
    <dbReference type="NCBI Taxonomy" id="4097"/>
    <lineage>
        <taxon>Eukaryota</taxon>
        <taxon>Viridiplantae</taxon>
        <taxon>Streptophyta</taxon>
        <taxon>Embryophyta</taxon>
        <taxon>Tracheophyta</taxon>
        <taxon>Spermatophyta</taxon>
        <taxon>Magnoliopsida</taxon>
        <taxon>eudicotyledons</taxon>
        <taxon>Gunneridae</taxon>
        <taxon>Pentapetalae</taxon>
        <taxon>asterids</taxon>
        <taxon>lamiids</taxon>
        <taxon>Solanales</taxon>
        <taxon>Solanaceae</taxon>
        <taxon>Nicotianoideae</taxon>
        <taxon>Nicotianeae</taxon>
        <taxon>Nicotiana</taxon>
    </lineage>
</organism>
<accession>A0AC58TCV6</accession>
<sequence>MVDNYKQWNEKLPFALLGYSTTICMSTGATPYLLVYGIEAVRPAEVEIASLRIIQEAELSNAEWIRSQYEQLTLIDGKRMNVVCHGQLCQNRMARAFNKKIRSRKFMRGQLVLT</sequence>
<dbReference type="Proteomes" id="UP000790787">
    <property type="component" value="Chromosome 19"/>
</dbReference>
<reference evidence="1" key="1">
    <citation type="journal article" date="2014" name="Nat. Commun.">
        <title>The tobacco genome sequence and its comparison with those of tomato and potato.</title>
        <authorList>
            <person name="Sierro N."/>
            <person name="Battey J.N."/>
            <person name="Ouadi S."/>
            <person name="Bakaher N."/>
            <person name="Bovet L."/>
            <person name="Willig A."/>
            <person name="Goepfert S."/>
            <person name="Peitsch M.C."/>
            <person name="Ivanov N.V."/>
        </authorList>
    </citation>
    <scope>NUCLEOTIDE SEQUENCE [LARGE SCALE GENOMIC DNA]</scope>
</reference>